<gene>
    <name evidence="1" type="primary">ORF11267</name>
</gene>
<sequence length="139" mass="15688">QAAWKLGQWGCHLPTKKKRPALFHQSLYQAMVSFKDGHLNIAKEALVKARSDVVKRFDPHVESCKSLYPFLDHLQCLTYVQQVLEILHKLNTSSCEELLSLFADSTSQVLITTQAVHFNHEKSLLNLMASVANILTTKG</sequence>
<organism evidence="1">
    <name type="scientific">Arion vulgaris</name>
    <dbReference type="NCBI Taxonomy" id="1028688"/>
    <lineage>
        <taxon>Eukaryota</taxon>
        <taxon>Metazoa</taxon>
        <taxon>Spiralia</taxon>
        <taxon>Lophotrochozoa</taxon>
        <taxon>Mollusca</taxon>
        <taxon>Gastropoda</taxon>
        <taxon>Heterobranchia</taxon>
        <taxon>Euthyneura</taxon>
        <taxon>Panpulmonata</taxon>
        <taxon>Eupulmonata</taxon>
        <taxon>Stylommatophora</taxon>
        <taxon>Helicina</taxon>
        <taxon>Arionoidea</taxon>
        <taxon>Arionidae</taxon>
        <taxon>Arion</taxon>
    </lineage>
</organism>
<dbReference type="EMBL" id="HACG01003754">
    <property type="protein sequence ID" value="CEK50619.1"/>
    <property type="molecule type" value="Transcribed_RNA"/>
</dbReference>
<dbReference type="AlphaFoldDB" id="A0A0B6Y3B6"/>
<evidence type="ECO:0000313" key="1">
    <source>
        <dbReference type="EMBL" id="CEK50619.1"/>
    </source>
</evidence>
<accession>A0A0B6Y3B6</accession>
<feature type="non-terminal residue" evidence="1">
    <location>
        <position position="139"/>
    </location>
</feature>
<name>A0A0B6Y3B6_9EUPU</name>
<protein>
    <submittedName>
        <fullName evidence="1">Uncharacterized protein</fullName>
    </submittedName>
</protein>
<feature type="non-terminal residue" evidence="1">
    <location>
        <position position="1"/>
    </location>
</feature>
<reference evidence="1" key="1">
    <citation type="submission" date="2014-12" db="EMBL/GenBank/DDBJ databases">
        <title>Insight into the proteome of Arion vulgaris.</title>
        <authorList>
            <person name="Aradska J."/>
            <person name="Bulat T."/>
            <person name="Smidak R."/>
            <person name="Sarate P."/>
            <person name="Gangsoo J."/>
            <person name="Sialana F."/>
            <person name="Bilban M."/>
            <person name="Lubec G."/>
        </authorList>
    </citation>
    <scope>NUCLEOTIDE SEQUENCE</scope>
    <source>
        <tissue evidence="1">Skin</tissue>
    </source>
</reference>
<proteinExistence type="predicted"/>